<dbReference type="EMBL" id="SEYY01004370">
    <property type="protein sequence ID" value="KAB7503818.1"/>
    <property type="molecule type" value="Genomic_DNA"/>
</dbReference>
<sequence>MEDEEEVEVNKRISNIQEPKLQPLLLILEPLIPIIAEISEKAAKLISSNSIQRLFLKDFIINYL</sequence>
<keyword evidence="2" id="KW-1185">Reference proteome</keyword>
<dbReference type="Proteomes" id="UP000326759">
    <property type="component" value="Unassembled WGS sequence"/>
</dbReference>
<proteinExistence type="predicted"/>
<organism evidence="1 2">
    <name type="scientific">Armadillidium nasatum</name>
    <dbReference type="NCBI Taxonomy" id="96803"/>
    <lineage>
        <taxon>Eukaryota</taxon>
        <taxon>Metazoa</taxon>
        <taxon>Ecdysozoa</taxon>
        <taxon>Arthropoda</taxon>
        <taxon>Crustacea</taxon>
        <taxon>Multicrustacea</taxon>
        <taxon>Malacostraca</taxon>
        <taxon>Eumalacostraca</taxon>
        <taxon>Peracarida</taxon>
        <taxon>Isopoda</taxon>
        <taxon>Oniscidea</taxon>
        <taxon>Crinocheta</taxon>
        <taxon>Armadillidiidae</taxon>
        <taxon>Armadillidium</taxon>
    </lineage>
</organism>
<name>A0A5N5TCL2_9CRUS</name>
<evidence type="ECO:0000313" key="1">
    <source>
        <dbReference type="EMBL" id="KAB7503818.1"/>
    </source>
</evidence>
<evidence type="ECO:0000313" key="2">
    <source>
        <dbReference type="Proteomes" id="UP000326759"/>
    </source>
</evidence>
<comment type="caution">
    <text evidence="1">The sequence shown here is derived from an EMBL/GenBank/DDBJ whole genome shotgun (WGS) entry which is preliminary data.</text>
</comment>
<reference evidence="1 2" key="1">
    <citation type="journal article" date="2019" name="PLoS Biol.">
        <title>Sex chromosomes control vertical transmission of feminizing Wolbachia symbionts in an isopod.</title>
        <authorList>
            <person name="Becking T."/>
            <person name="Chebbi M.A."/>
            <person name="Giraud I."/>
            <person name="Moumen B."/>
            <person name="Laverre T."/>
            <person name="Caubet Y."/>
            <person name="Peccoud J."/>
            <person name="Gilbert C."/>
            <person name="Cordaux R."/>
        </authorList>
    </citation>
    <scope>NUCLEOTIDE SEQUENCE [LARGE SCALE GENOMIC DNA]</scope>
    <source>
        <strain evidence="1">ANa2</strain>
        <tissue evidence="1">Whole body excluding digestive tract and cuticle</tissue>
    </source>
</reference>
<gene>
    <name evidence="1" type="ORF">Anas_11198</name>
</gene>
<dbReference type="AlphaFoldDB" id="A0A5N5TCL2"/>
<protein>
    <submittedName>
        <fullName evidence="1">Uncharacterized protein</fullName>
    </submittedName>
</protein>
<accession>A0A5N5TCL2</accession>